<evidence type="ECO:0000256" key="2">
    <source>
        <dbReference type="SAM" id="SignalP"/>
    </source>
</evidence>
<dbReference type="SUPFAM" id="SSF52058">
    <property type="entry name" value="L domain-like"/>
    <property type="match status" value="1"/>
</dbReference>
<feature type="chain" id="PRO_5017778434" evidence="2">
    <location>
        <begin position="19"/>
        <end position="281"/>
    </location>
</feature>
<dbReference type="Pfam" id="PF18962">
    <property type="entry name" value="Por_Secre_tail"/>
    <property type="match status" value="1"/>
</dbReference>
<evidence type="ECO:0000256" key="1">
    <source>
        <dbReference type="ARBA" id="ARBA00022729"/>
    </source>
</evidence>
<sequence length="281" mass="31164">MKQLYFLFFLLFFSFLNAQIVTIPDANFKNALLNTECVDTNGDGDADADADLNDDGEIQLTEAEAVLSLDVSFQNITSLEGISSFTNMTTLFCTDNDLTELDLSALVNLEVLGCWDNDEIVALDFSANINLISLECDSNQSLEYLNIQNGNNSNLELMVANNSSNLRCIQVDDVTYANNQTCGDDPIAWCKEPNTIYSEDCSLGISDLEEITFSIYPNPVTNTLILNTKLEYNNVKIYSIQGQLISEENTDEIDVSNLSSGIFFVSITVDGRTITQKFMKV</sequence>
<accession>A0A3E1Q8G4</accession>
<comment type="caution">
    <text evidence="4">The sequence shown here is derived from an EMBL/GenBank/DDBJ whole genome shotgun (WGS) entry which is preliminary data.</text>
</comment>
<reference evidence="4 5" key="1">
    <citation type="journal article" date="2007" name="Int. J. Syst. Evol. Microbiol.">
        <title>Marixanthomonas ophiurae gen. nov., sp. nov., a marine bacterium of the family Flavobacteriaceae isolated from a deep-sea brittle star.</title>
        <authorList>
            <person name="Romanenko L.A."/>
            <person name="Uchino M."/>
            <person name="Frolova G.M."/>
            <person name="Mikhailov V.V."/>
        </authorList>
    </citation>
    <scope>NUCLEOTIDE SEQUENCE [LARGE SCALE GENOMIC DNA]</scope>
    <source>
        <strain evidence="4 5">KMM 3046</strain>
    </source>
</reference>
<organism evidence="4 5">
    <name type="scientific">Marixanthomonas ophiurae</name>
    <dbReference type="NCBI Taxonomy" id="387659"/>
    <lineage>
        <taxon>Bacteria</taxon>
        <taxon>Pseudomonadati</taxon>
        <taxon>Bacteroidota</taxon>
        <taxon>Flavobacteriia</taxon>
        <taxon>Flavobacteriales</taxon>
        <taxon>Flavobacteriaceae</taxon>
        <taxon>Marixanthomonas</taxon>
    </lineage>
</organism>
<feature type="signal peptide" evidence="2">
    <location>
        <begin position="1"/>
        <end position="18"/>
    </location>
</feature>
<evidence type="ECO:0000313" key="4">
    <source>
        <dbReference type="EMBL" id="RFN58423.1"/>
    </source>
</evidence>
<dbReference type="Gene3D" id="3.80.10.10">
    <property type="entry name" value="Ribonuclease Inhibitor"/>
    <property type="match status" value="1"/>
</dbReference>
<gene>
    <name evidence="4" type="ORF">DZ858_14480</name>
</gene>
<name>A0A3E1Q8G4_9FLAO</name>
<dbReference type="InterPro" id="IPR032675">
    <property type="entry name" value="LRR_dom_sf"/>
</dbReference>
<dbReference type="Proteomes" id="UP000261082">
    <property type="component" value="Unassembled WGS sequence"/>
</dbReference>
<protein>
    <submittedName>
        <fullName evidence="4">T9SS C-terminal target domain-containing protein</fullName>
    </submittedName>
</protein>
<dbReference type="OrthoDB" id="3179827at2"/>
<dbReference type="NCBIfam" id="TIGR04183">
    <property type="entry name" value="Por_Secre_tail"/>
    <property type="match status" value="1"/>
</dbReference>
<dbReference type="InterPro" id="IPR026444">
    <property type="entry name" value="Secre_tail"/>
</dbReference>
<feature type="domain" description="Secretion system C-terminal sorting" evidence="3">
    <location>
        <begin position="215"/>
        <end position="278"/>
    </location>
</feature>
<evidence type="ECO:0000259" key="3">
    <source>
        <dbReference type="Pfam" id="PF18962"/>
    </source>
</evidence>
<evidence type="ECO:0000313" key="5">
    <source>
        <dbReference type="Proteomes" id="UP000261082"/>
    </source>
</evidence>
<proteinExistence type="predicted"/>
<keyword evidence="1 2" id="KW-0732">Signal</keyword>
<dbReference type="EMBL" id="QVID01000002">
    <property type="protein sequence ID" value="RFN58423.1"/>
    <property type="molecule type" value="Genomic_DNA"/>
</dbReference>
<keyword evidence="5" id="KW-1185">Reference proteome</keyword>
<dbReference type="AlphaFoldDB" id="A0A3E1Q8G4"/>
<dbReference type="RefSeq" id="WP_117160370.1">
    <property type="nucleotide sequence ID" value="NZ_QVID01000002.1"/>
</dbReference>